<keyword evidence="5" id="KW-0136">Cellulose degradation</keyword>
<dbReference type="Pfam" id="PF01270">
    <property type="entry name" value="Glyco_hydro_8"/>
    <property type="match status" value="1"/>
</dbReference>
<reference evidence="10 11" key="1">
    <citation type="submission" date="2020-02" db="EMBL/GenBank/DDBJ databases">
        <authorList>
            <person name="Kim H.M."/>
            <person name="Jeon C.O."/>
        </authorList>
    </citation>
    <scope>NUCLEOTIDE SEQUENCE [LARGE SCALE GENOMIC DNA]</scope>
    <source>
        <strain evidence="10 11">PeD5</strain>
    </source>
</reference>
<keyword evidence="3" id="KW-0732">Signal</keyword>
<evidence type="ECO:0000256" key="8">
    <source>
        <dbReference type="PROSITE-ProRule" id="PRU10058"/>
    </source>
</evidence>
<dbReference type="GO" id="GO:0008810">
    <property type="term" value="F:cellulase activity"/>
    <property type="evidence" value="ECO:0007669"/>
    <property type="project" value="UniProtKB-EC"/>
</dbReference>
<dbReference type="AlphaFoldDB" id="A0A6M1LGR1"/>
<name>A0A6M1LGR1_9PROT</name>
<evidence type="ECO:0000256" key="1">
    <source>
        <dbReference type="ARBA" id="ARBA00000966"/>
    </source>
</evidence>
<accession>A0A6M1LGR1</accession>
<protein>
    <recommendedName>
        <fullName evidence="9">Glucanase</fullName>
        <ecNumber evidence="9">3.2.1.-</ecNumber>
    </recommendedName>
</protein>
<evidence type="ECO:0000256" key="7">
    <source>
        <dbReference type="ARBA" id="ARBA00023326"/>
    </source>
</evidence>
<dbReference type="Proteomes" id="UP000475385">
    <property type="component" value="Unassembled WGS sequence"/>
</dbReference>
<dbReference type="InterPro" id="IPR012341">
    <property type="entry name" value="6hp_glycosidase-like_sf"/>
</dbReference>
<comment type="caution">
    <text evidence="10">The sequence shown here is derived from an EMBL/GenBank/DDBJ whole genome shotgun (WGS) entry which is preliminary data.</text>
</comment>
<gene>
    <name evidence="10" type="ORF">G3576_05790</name>
</gene>
<dbReference type="InterPro" id="IPR002037">
    <property type="entry name" value="Glyco_hydro_8"/>
</dbReference>
<evidence type="ECO:0000256" key="6">
    <source>
        <dbReference type="ARBA" id="ARBA00023295"/>
    </source>
</evidence>
<comment type="similarity">
    <text evidence="2 9">Belongs to the glycosyl hydrolase 8 (cellulase D) family.</text>
</comment>
<evidence type="ECO:0000256" key="5">
    <source>
        <dbReference type="ARBA" id="ARBA00023001"/>
    </source>
</evidence>
<dbReference type="InterPro" id="IPR019834">
    <property type="entry name" value="Glyco_hydro_8_CS"/>
</dbReference>
<evidence type="ECO:0000313" key="10">
    <source>
        <dbReference type="EMBL" id="NGM19516.1"/>
    </source>
</evidence>
<evidence type="ECO:0000313" key="11">
    <source>
        <dbReference type="Proteomes" id="UP000475385"/>
    </source>
</evidence>
<dbReference type="EC" id="3.2.1.-" evidence="9"/>
<keyword evidence="7 9" id="KW-0624">Polysaccharide degradation</keyword>
<sequence length="410" mass="44982">MLSEALTLPAQDCALDAAQERPLSPLTRRLVLAGATAALVLTPACGAATSGGEEATGPDDPAAQYRAFRDRYVLNDGRVVDTGNQGISHSEGQGYAMLFAEAFDDRPTFDRVYQWTRRTLRRPDGLHSWRFRPDQRVRVDDPNNATDGDLYIAWALLRAADRWRDAEYRRDGIAIGQAVLSRLVVEVNGRMVLLPAMQGFNHNDRVVVNPSYYAFPALFALSRAVPDRAWQRVMGDGVQMLRGMRYGRWGLPADWVEIARGHGGQARPAAGWPTRFSYDAVRVPLHLAWAGMTDEPAVRAANNFWNDPGFSIRPAWTDLRTGQVAPYAAPSGIHAVAEVTTATGWHRGISKQLPSVARSPDYYSAALAILSRIALRENPRNLMAGGPPPAPVPAPRNTVAGGIRRLWNGA</sequence>
<keyword evidence="4 9" id="KW-0378">Hydrolase</keyword>
<dbReference type="InterPro" id="IPR008928">
    <property type="entry name" value="6-hairpin_glycosidase_sf"/>
</dbReference>
<reference evidence="10 11" key="2">
    <citation type="submission" date="2020-03" db="EMBL/GenBank/DDBJ databases">
        <title>Roseomonas stagni sp. nov., isolated from pond water in Japan.</title>
        <authorList>
            <person name="Furuhata K."/>
            <person name="Miyamoto H."/>
            <person name="Goto K."/>
        </authorList>
    </citation>
    <scope>NUCLEOTIDE SEQUENCE [LARGE SCALE GENOMIC DNA]</scope>
    <source>
        <strain evidence="10 11">PeD5</strain>
    </source>
</reference>
<keyword evidence="7 9" id="KW-0119">Carbohydrate metabolism</keyword>
<dbReference type="EMBL" id="JAAIKB010000002">
    <property type="protein sequence ID" value="NGM19516.1"/>
    <property type="molecule type" value="Genomic_DNA"/>
</dbReference>
<keyword evidence="6 9" id="KW-0326">Glycosidase</keyword>
<keyword evidence="11" id="KW-1185">Reference proteome</keyword>
<feature type="active site" description="Nucleophile" evidence="8">
    <location>
        <position position="147"/>
    </location>
</feature>
<organism evidence="10 11">
    <name type="scientific">Falsiroseomonas algicola</name>
    <dbReference type="NCBI Taxonomy" id="2716930"/>
    <lineage>
        <taxon>Bacteria</taxon>
        <taxon>Pseudomonadati</taxon>
        <taxon>Pseudomonadota</taxon>
        <taxon>Alphaproteobacteria</taxon>
        <taxon>Acetobacterales</taxon>
        <taxon>Roseomonadaceae</taxon>
        <taxon>Falsiroseomonas</taxon>
    </lineage>
</organism>
<dbReference type="Gene3D" id="1.50.10.10">
    <property type="match status" value="1"/>
</dbReference>
<proteinExistence type="inferred from homology"/>
<evidence type="ECO:0000256" key="9">
    <source>
        <dbReference type="RuleBase" id="RU361167"/>
    </source>
</evidence>
<evidence type="ECO:0000256" key="4">
    <source>
        <dbReference type="ARBA" id="ARBA00022801"/>
    </source>
</evidence>
<evidence type="ECO:0000256" key="2">
    <source>
        <dbReference type="ARBA" id="ARBA00009209"/>
    </source>
</evidence>
<comment type="catalytic activity">
    <reaction evidence="1">
        <text>Endohydrolysis of (1-&gt;4)-beta-D-glucosidic linkages in cellulose, lichenin and cereal beta-D-glucans.</text>
        <dbReference type="EC" id="3.2.1.4"/>
    </reaction>
</comment>
<dbReference type="RefSeq" id="WP_164693415.1">
    <property type="nucleotide sequence ID" value="NZ_JAAIKB010000002.1"/>
</dbReference>
<dbReference type="GO" id="GO:0030245">
    <property type="term" value="P:cellulose catabolic process"/>
    <property type="evidence" value="ECO:0007669"/>
    <property type="project" value="UniProtKB-KW"/>
</dbReference>
<dbReference type="SUPFAM" id="SSF48208">
    <property type="entry name" value="Six-hairpin glycosidases"/>
    <property type="match status" value="1"/>
</dbReference>
<dbReference type="PRINTS" id="PR00735">
    <property type="entry name" value="GLHYDRLASE8"/>
</dbReference>
<dbReference type="PROSITE" id="PS00812">
    <property type="entry name" value="GLYCOSYL_HYDROL_F8"/>
    <property type="match status" value="1"/>
</dbReference>
<evidence type="ECO:0000256" key="3">
    <source>
        <dbReference type="ARBA" id="ARBA00022729"/>
    </source>
</evidence>